<evidence type="ECO:0000256" key="3">
    <source>
        <dbReference type="SAM" id="SignalP"/>
    </source>
</evidence>
<evidence type="ECO:0000313" key="4">
    <source>
        <dbReference type="EMBL" id="QDV55884.1"/>
    </source>
</evidence>
<dbReference type="AlphaFoldDB" id="A0A518IS29"/>
<feature type="region of interest" description="Disordered" evidence="2">
    <location>
        <begin position="27"/>
        <end position="82"/>
    </location>
</feature>
<name>A0A518IS29_9BACT</name>
<organism evidence="4 5">
    <name type="scientific">Rosistilla oblonga</name>
    <dbReference type="NCBI Taxonomy" id="2527990"/>
    <lineage>
        <taxon>Bacteria</taxon>
        <taxon>Pseudomonadati</taxon>
        <taxon>Planctomycetota</taxon>
        <taxon>Planctomycetia</taxon>
        <taxon>Pirellulales</taxon>
        <taxon>Pirellulaceae</taxon>
        <taxon>Rosistilla</taxon>
    </lineage>
</organism>
<feature type="compositionally biased region" description="Acidic residues" evidence="2">
    <location>
        <begin position="41"/>
        <end position="52"/>
    </location>
</feature>
<feature type="compositionally biased region" description="Low complexity" evidence="2">
    <location>
        <begin position="53"/>
        <end position="64"/>
    </location>
</feature>
<feature type="coiled-coil region" evidence="1">
    <location>
        <begin position="221"/>
        <end position="286"/>
    </location>
</feature>
<evidence type="ECO:0000256" key="2">
    <source>
        <dbReference type="SAM" id="MobiDB-lite"/>
    </source>
</evidence>
<accession>A0A518IS29</accession>
<protein>
    <submittedName>
        <fullName evidence="4">Uncharacterized protein</fullName>
    </submittedName>
</protein>
<keyword evidence="5" id="KW-1185">Reference proteome</keyword>
<gene>
    <name evidence="4" type="ORF">Mal33_18630</name>
</gene>
<keyword evidence="3" id="KW-0732">Signal</keyword>
<proteinExistence type="predicted"/>
<evidence type="ECO:0000256" key="1">
    <source>
        <dbReference type="SAM" id="Coils"/>
    </source>
</evidence>
<feature type="compositionally biased region" description="Basic and acidic residues" evidence="2">
    <location>
        <begin position="65"/>
        <end position="82"/>
    </location>
</feature>
<keyword evidence="1" id="KW-0175">Coiled coil</keyword>
<dbReference type="RefSeq" id="WP_197453122.1">
    <property type="nucleotide sequence ID" value="NZ_CP036318.1"/>
</dbReference>
<feature type="chain" id="PRO_5021920519" evidence="3">
    <location>
        <begin position="24"/>
        <end position="289"/>
    </location>
</feature>
<feature type="signal peptide" evidence="3">
    <location>
        <begin position="1"/>
        <end position="23"/>
    </location>
</feature>
<dbReference type="Proteomes" id="UP000316770">
    <property type="component" value="Chromosome"/>
</dbReference>
<reference evidence="4 5" key="1">
    <citation type="submission" date="2019-02" db="EMBL/GenBank/DDBJ databases">
        <title>Deep-cultivation of Planctomycetes and their phenomic and genomic characterization uncovers novel biology.</title>
        <authorList>
            <person name="Wiegand S."/>
            <person name="Jogler M."/>
            <person name="Boedeker C."/>
            <person name="Pinto D."/>
            <person name="Vollmers J."/>
            <person name="Rivas-Marin E."/>
            <person name="Kohn T."/>
            <person name="Peeters S.H."/>
            <person name="Heuer A."/>
            <person name="Rast P."/>
            <person name="Oberbeckmann S."/>
            <person name="Bunk B."/>
            <person name="Jeske O."/>
            <person name="Meyerdierks A."/>
            <person name="Storesund J.E."/>
            <person name="Kallscheuer N."/>
            <person name="Luecker S."/>
            <person name="Lage O.M."/>
            <person name="Pohl T."/>
            <person name="Merkel B.J."/>
            <person name="Hornburger P."/>
            <person name="Mueller R.-W."/>
            <person name="Bruemmer F."/>
            <person name="Labrenz M."/>
            <person name="Spormann A.M."/>
            <person name="Op den Camp H."/>
            <person name="Overmann J."/>
            <person name="Amann R."/>
            <person name="Jetten M.S.M."/>
            <person name="Mascher T."/>
            <person name="Medema M.H."/>
            <person name="Devos D.P."/>
            <person name="Kaster A.-K."/>
            <person name="Ovreas L."/>
            <person name="Rohde M."/>
            <person name="Galperin M.Y."/>
            <person name="Jogler C."/>
        </authorList>
    </citation>
    <scope>NUCLEOTIDE SEQUENCE [LARGE SCALE GENOMIC DNA]</scope>
    <source>
        <strain evidence="4 5">Mal33</strain>
    </source>
</reference>
<dbReference type="EMBL" id="CP036318">
    <property type="protein sequence ID" value="QDV55884.1"/>
    <property type="molecule type" value="Genomic_DNA"/>
</dbReference>
<sequence length="289" mass="30550" precursor="true">MKSMYSLTIAALLFTASLPTANADDGAAPAIPVPPAPAASDTEDAPDADAPAEAEAPADAAAKPADAEARKPGTHVKVESKDGETTIVVRSFGKVIHVGPGGQVDVSDLPGAEVAEGEEVDGDSPRRGIKRRRVLNLSKIMQLGDDGILKELDALPVTISTLIGKSITSDAGVEGEIQVIGPDGKEFNFDFEELAPAGQELAKSIEQAIIESGVEIPADVAVELMKAKQRIEKQVQTLRNRAQQQVRLPAAAKAMAAEQKTMHEKIDRILNRLDKLETEVAAMKKQAEL</sequence>
<evidence type="ECO:0000313" key="5">
    <source>
        <dbReference type="Proteomes" id="UP000316770"/>
    </source>
</evidence>